<feature type="compositionally biased region" description="Low complexity" evidence="1">
    <location>
        <begin position="1"/>
        <end position="13"/>
    </location>
</feature>
<dbReference type="SUPFAM" id="SSF57701">
    <property type="entry name" value="Zn2/Cys6 DNA-binding domain"/>
    <property type="match status" value="2"/>
</dbReference>
<organism evidence="3 4">
    <name type="scientific">Ceriporiopsis subvermispora (strain B)</name>
    <name type="common">White-rot fungus</name>
    <name type="synonym">Gelatoporia subvermispora</name>
    <dbReference type="NCBI Taxonomy" id="914234"/>
    <lineage>
        <taxon>Eukaryota</taxon>
        <taxon>Fungi</taxon>
        <taxon>Dikarya</taxon>
        <taxon>Basidiomycota</taxon>
        <taxon>Agaricomycotina</taxon>
        <taxon>Agaricomycetes</taxon>
        <taxon>Polyporales</taxon>
        <taxon>Gelatoporiaceae</taxon>
        <taxon>Gelatoporia</taxon>
    </lineage>
</organism>
<evidence type="ECO:0000256" key="1">
    <source>
        <dbReference type="SAM" id="MobiDB-lite"/>
    </source>
</evidence>
<feature type="region of interest" description="Disordered" evidence="1">
    <location>
        <begin position="150"/>
        <end position="171"/>
    </location>
</feature>
<gene>
    <name evidence="3" type="ORF">CERSUDRAFT_114123</name>
</gene>
<evidence type="ECO:0000313" key="3">
    <source>
        <dbReference type="EMBL" id="EMD37476.1"/>
    </source>
</evidence>
<feature type="domain" description="Zn(2)-C6 fungal-type" evidence="2">
    <location>
        <begin position="45"/>
        <end position="76"/>
    </location>
</feature>
<feature type="domain" description="Zn(2)-C6 fungal-type" evidence="2">
    <location>
        <begin position="89"/>
        <end position="120"/>
    </location>
</feature>
<evidence type="ECO:0000313" key="4">
    <source>
        <dbReference type="Proteomes" id="UP000016930"/>
    </source>
</evidence>
<dbReference type="InterPro" id="IPR001138">
    <property type="entry name" value="Zn2Cys6_DnaBD"/>
</dbReference>
<dbReference type="InterPro" id="IPR036864">
    <property type="entry name" value="Zn2-C6_fun-type_DNA-bd_sf"/>
</dbReference>
<dbReference type="GO" id="GO:0008270">
    <property type="term" value="F:zinc ion binding"/>
    <property type="evidence" value="ECO:0007669"/>
    <property type="project" value="InterPro"/>
</dbReference>
<dbReference type="CDD" id="cd00067">
    <property type="entry name" value="GAL4"/>
    <property type="match status" value="2"/>
</dbReference>
<dbReference type="GO" id="GO:0000981">
    <property type="term" value="F:DNA-binding transcription factor activity, RNA polymerase II-specific"/>
    <property type="evidence" value="ECO:0007669"/>
    <property type="project" value="InterPro"/>
</dbReference>
<keyword evidence="4" id="KW-1185">Reference proteome</keyword>
<dbReference type="Gene3D" id="4.10.240.10">
    <property type="entry name" value="Zn(2)-C6 fungal-type DNA-binding domain"/>
    <property type="match status" value="2"/>
</dbReference>
<dbReference type="InterPro" id="IPR052400">
    <property type="entry name" value="Zn2-C6_fungal_TF"/>
</dbReference>
<sequence length="556" mass="62054">MADSPDGSESVGESGDDSQLTIRIPNPKVYMARQSQWKGRRGKPRCDHCRLNNLKCDRVLPTCNHCAWANGRECKYTPLPTPAHRGIPRCDRCRLKNLKCDRNLPICNHCAEDKEEDCNYTPKKRHKVPTDQVPARERPVAPYATKTASFLAHDTPNQPDGNSPPEAGPKPIRAHYEREMRTEPQIRQYVPPHSPGHYDAAEVPLDPAAEVAYTETAPDGSVKWVRKYVMPTLAPKEPAPPPTTMPHRPFVLDQGMIVTTPHIDPWTHPAFAPLPDVVLQTLRTVNAIEMPSRHSFEESLVRFIGGLSPELRETATFIPEAYAELAHAVAESRVADLQPRLHLWASCHHARSGSQKYNLILLPRDAYYNMPPADEEKLRLSFIAQTDGDVKSPVADAQSESGLSTLDPAAVFERIPVQHQIYDILVYTHRNHGSTSAMLFEARRIGIGNHHLAHGRDFRSTLSALQTARQRCPSCTRGRRGASVQIAGCETLVALLVYICSSLCLPLPVALVLHACYLSDRDFRVVVSHALSWPAHYCNCTDYFVHPKPLTVLGSE</sequence>
<dbReference type="SMART" id="SM00066">
    <property type="entry name" value="GAL4"/>
    <property type="match status" value="2"/>
</dbReference>
<dbReference type="Proteomes" id="UP000016930">
    <property type="component" value="Unassembled WGS sequence"/>
</dbReference>
<accession>M2RFA1</accession>
<dbReference type="PROSITE" id="PS50048">
    <property type="entry name" value="ZN2_CY6_FUNGAL_2"/>
    <property type="match status" value="2"/>
</dbReference>
<dbReference type="PANTHER" id="PTHR47657">
    <property type="entry name" value="STEROL REGULATORY ELEMENT-BINDING PROTEIN ECM22"/>
    <property type="match status" value="1"/>
</dbReference>
<reference evidence="3 4" key="1">
    <citation type="journal article" date="2012" name="Proc. Natl. Acad. Sci. U.S.A.">
        <title>Comparative genomics of Ceriporiopsis subvermispora and Phanerochaete chrysosporium provide insight into selective ligninolysis.</title>
        <authorList>
            <person name="Fernandez-Fueyo E."/>
            <person name="Ruiz-Duenas F.J."/>
            <person name="Ferreira P."/>
            <person name="Floudas D."/>
            <person name="Hibbett D.S."/>
            <person name="Canessa P."/>
            <person name="Larrondo L.F."/>
            <person name="James T.Y."/>
            <person name="Seelenfreund D."/>
            <person name="Lobos S."/>
            <person name="Polanco R."/>
            <person name="Tello M."/>
            <person name="Honda Y."/>
            <person name="Watanabe T."/>
            <person name="Watanabe T."/>
            <person name="Ryu J.S."/>
            <person name="Kubicek C.P."/>
            <person name="Schmoll M."/>
            <person name="Gaskell J."/>
            <person name="Hammel K.E."/>
            <person name="St John F.J."/>
            <person name="Vanden Wymelenberg A."/>
            <person name="Sabat G."/>
            <person name="Splinter BonDurant S."/>
            <person name="Syed K."/>
            <person name="Yadav J.S."/>
            <person name="Doddapaneni H."/>
            <person name="Subramanian V."/>
            <person name="Lavin J.L."/>
            <person name="Oguiza J.A."/>
            <person name="Perez G."/>
            <person name="Pisabarro A.G."/>
            <person name="Ramirez L."/>
            <person name="Santoyo F."/>
            <person name="Master E."/>
            <person name="Coutinho P.M."/>
            <person name="Henrissat B."/>
            <person name="Lombard V."/>
            <person name="Magnuson J.K."/>
            <person name="Kuees U."/>
            <person name="Hori C."/>
            <person name="Igarashi K."/>
            <person name="Samejima M."/>
            <person name="Held B.W."/>
            <person name="Barry K.W."/>
            <person name="LaButti K.M."/>
            <person name="Lapidus A."/>
            <person name="Lindquist E.A."/>
            <person name="Lucas S.M."/>
            <person name="Riley R."/>
            <person name="Salamov A.A."/>
            <person name="Hoffmeister D."/>
            <person name="Schwenk D."/>
            <person name="Hadar Y."/>
            <person name="Yarden O."/>
            <person name="de Vries R.P."/>
            <person name="Wiebenga A."/>
            <person name="Stenlid J."/>
            <person name="Eastwood D."/>
            <person name="Grigoriev I.V."/>
            <person name="Berka R.M."/>
            <person name="Blanchette R.A."/>
            <person name="Kersten P."/>
            <person name="Martinez A.T."/>
            <person name="Vicuna R."/>
            <person name="Cullen D."/>
        </authorList>
    </citation>
    <scope>NUCLEOTIDE SEQUENCE [LARGE SCALE GENOMIC DNA]</scope>
    <source>
        <strain evidence="3 4">B</strain>
    </source>
</reference>
<name>M2RFA1_CERS8</name>
<dbReference type="Pfam" id="PF00172">
    <property type="entry name" value="Zn_clus"/>
    <property type="match status" value="1"/>
</dbReference>
<feature type="region of interest" description="Disordered" evidence="1">
    <location>
        <begin position="1"/>
        <end position="21"/>
    </location>
</feature>
<proteinExistence type="predicted"/>
<evidence type="ECO:0000259" key="2">
    <source>
        <dbReference type="PROSITE" id="PS50048"/>
    </source>
</evidence>
<dbReference type="PANTHER" id="PTHR47657:SF7">
    <property type="entry name" value="STEROL REGULATORY ELEMENT-BINDING PROTEIN ECM22"/>
    <property type="match status" value="1"/>
</dbReference>
<dbReference type="OrthoDB" id="39175at2759"/>
<dbReference type="HOGENOM" id="CLU_605571_0_0_1"/>
<dbReference type="EMBL" id="KB445796">
    <property type="protein sequence ID" value="EMD37476.1"/>
    <property type="molecule type" value="Genomic_DNA"/>
</dbReference>
<dbReference type="AlphaFoldDB" id="M2RFA1"/>
<protein>
    <recommendedName>
        <fullName evidence="2">Zn(2)-C6 fungal-type domain-containing protein</fullName>
    </recommendedName>
</protein>